<evidence type="ECO:0000256" key="7">
    <source>
        <dbReference type="ARBA" id="ARBA00033367"/>
    </source>
</evidence>
<dbReference type="EC" id="3.2.1.26" evidence="3 8"/>
<dbReference type="SUPFAM" id="SSF75005">
    <property type="entry name" value="Arabinanase/levansucrase/invertase"/>
    <property type="match status" value="1"/>
</dbReference>
<evidence type="ECO:0000256" key="6">
    <source>
        <dbReference type="ARBA" id="ARBA00023295"/>
    </source>
</evidence>
<evidence type="ECO:0000256" key="4">
    <source>
        <dbReference type="ARBA" id="ARBA00019623"/>
    </source>
</evidence>
<dbReference type="Pfam" id="PF00251">
    <property type="entry name" value="Glyco_hydro_32N"/>
    <property type="match status" value="1"/>
</dbReference>
<evidence type="ECO:0000259" key="11">
    <source>
        <dbReference type="Pfam" id="PF08244"/>
    </source>
</evidence>
<evidence type="ECO:0000256" key="3">
    <source>
        <dbReference type="ARBA" id="ARBA00012758"/>
    </source>
</evidence>
<dbReference type="RefSeq" id="WP_382395329.1">
    <property type="nucleotide sequence ID" value="NZ_JBHUNA010000038.1"/>
</dbReference>
<evidence type="ECO:0000313" key="13">
    <source>
        <dbReference type="Proteomes" id="UP001597502"/>
    </source>
</evidence>
<dbReference type="InterPro" id="IPR013189">
    <property type="entry name" value="Glyco_hydro_32_C"/>
</dbReference>
<protein>
    <recommendedName>
        <fullName evidence="4 8">Sucrose-6-phosphate hydrolase</fullName>
        <ecNumber evidence="3 8">3.2.1.26</ecNumber>
    </recommendedName>
    <alternativeName>
        <fullName evidence="7 9">Invertase</fullName>
    </alternativeName>
</protein>
<evidence type="ECO:0000256" key="5">
    <source>
        <dbReference type="ARBA" id="ARBA00022801"/>
    </source>
</evidence>
<evidence type="ECO:0000259" key="10">
    <source>
        <dbReference type="Pfam" id="PF00251"/>
    </source>
</evidence>
<comment type="function">
    <text evidence="9">Enables the bacterium to metabolize sucrose as a sole carbon source.</text>
</comment>
<dbReference type="InterPro" id="IPR006232">
    <property type="entry name" value="Suc6P_hydrolase"/>
</dbReference>
<feature type="domain" description="Glycosyl hydrolase family 32 N-terminal" evidence="10">
    <location>
        <begin position="32"/>
        <end position="337"/>
    </location>
</feature>
<proteinExistence type="inferred from homology"/>
<dbReference type="EMBL" id="JBHUNA010000038">
    <property type="protein sequence ID" value="MFD2762132.1"/>
    <property type="molecule type" value="Genomic_DNA"/>
</dbReference>
<keyword evidence="5 8" id="KW-0378">Hydrolase</keyword>
<evidence type="ECO:0000256" key="2">
    <source>
        <dbReference type="ARBA" id="ARBA00009902"/>
    </source>
</evidence>
<dbReference type="InterPro" id="IPR023296">
    <property type="entry name" value="Glyco_hydro_beta-prop_sf"/>
</dbReference>
<comment type="catalytic activity">
    <reaction evidence="8">
        <text>Hydrolysis of terminal non-reducing beta-D-fructofuranoside residues in beta-D-fructofuranosides.</text>
        <dbReference type="EC" id="3.2.1.26"/>
    </reaction>
</comment>
<evidence type="ECO:0000256" key="9">
    <source>
        <dbReference type="RuleBase" id="RU365015"/>
    </source>
</evidence>
<dbReference type="CDD" id="cd18623">
    <property type="entry name" value="GH32_ScrB-like"/>
    <property type="match status" value="1"/>
</dbReference>
<evidence type="ECO:0000256" key="8">
    <source>
        <dbReference type="RuleBase" id="RU362110"/>
    </source>
</evidence>
<keyword evidence="9" id="KW-0963">Cytoplasm</keyword>
<keyword evidence="9" id="KW-0119">Carbohydrate metabolism</keyword>
<name>A0ABW5V7V5_9BACI</name>
<feature type="domain" description="Glycosyl hydrolase family 32 C-terminal" evidence="11">
    <location>
        <begin position="340"/>
        <end position="470"/>
    </location>
</feature>
<dbReference type="InterPro" id="IPR013320">
    <property type="entry name" value="ConA-like_dom_sf"/>
</dbReference>
<keyword evidence="13" id="KW-1185">Reference proteome</keyword>
<evidence type="ECO:0000313" key="12">
    <source>
        <dbReference type="EMBL" id="MFD2762132.1"/>
    </source>
</evidence>
<comment type="similarity">
    <text evidence="2 8">Belongs to the glycosyl hydrolase 32 family.</text>
</comment>
<dbReference type="GO" id="GO:0016787">
    <property type="term" value="F:hydrolase activity"/>
    <property type="evidence" value="ECO:0007669"/>
    <property type="project" value="UniProtKB-KW"/>
</dbReference>
<dbReference type="PANTHER" id="PTHR43101">
    <property type="entry name" value="BETA-FRUCTOSIDASE"/>
    <property type="match status" value="1"/>
</dbReference>
<accession>A0ABW5V7V5</accession>
<organism evidence="12 13">
    <name type="scientific">Lentibacillus juripiscarius</name>
    <dbReference type="NCBI Taxonomy" id="257446"/>
    <lineage>
        <taxon>Bacteria</taxon>
        <taxon>Bacillati</taxon>
        <taxon>Bacillota</taxon>
        <taxon>Bacilli</taxon>
        <taxon>Bacillales</taxon>
        <taxon>Bacillaceae</taxon>
        <taxon>Lentibacillus</taxon>
    </lineage>
</organism>
<dbReference type="SMART" id="SM00640">
    <property type="entry name" value="Glyco_32"/>
    <property type="match status" value="1"/>
</dbReference>
<dbReference type="InterPro" id="IPR051214">
    <property type="entry name" value="GH32_Enzymes"/>
</dbReference>
<comment type="subcellular location">
    <subcellularLocation>
        <location evidence="9">Cytoplasm</location>
    </subcellularLocation>
</comment>
<reference evidence="13" key="1">
    <citation type="journal article" date="2019" name="Int. J. Syst. Evol. Microbiol.">
        <title>The Global Catalogue of Microorganisms (GCM) 10K type strain sequencing project: providing services to taxonomists for standard genome sequencing and annotation.</title>
        <authorList>
            <consortium name="The Broad Institute Genomics Platform"/>
            <consortium name="The Broad Institute Genome Sequencing Center for Infectious Disease"/>
            <person name="Wu L."/>
            <person name="Ma J."/>
        </authorList>
    </citation>
    <scope>NUCLEOTIDE SEQUENCE [LARGE SCALE GENOMIC DNA]</scope>
    <source>
        <strain evidence="13">TISTR 1535</strain>
    </source>
</reference>
<evidence type="ECO:0000256" key="1">
    <source>
        <dbReference type="ARBA" id="ARBA00004914"/>
    </source>
</evidence>
<dbReference type="SUPFAM" id="SSF49899">
    <property type="entry name" value="Concanavalin A-like lectins/glucanases"/>
    <property type="match status" value="1"/>
</dbReference>
<dbReference type="InterPro" id="IPR001362">
    <property type="entry name" value="Glyco_hydro_32"/>
</dbReference>
<dbReference type="Proteomes" id="UP001597502">
    <property type="component" value="Unassembled WGS sequence"/>
</dbReference>
<comment type="caution">
    <text evidence="12">The sequence shown here is derived from an EMBL/GenBank/DDBJ whole genome shotgun (WGS) entry which is preliminary data.</text>
</comment>
<dbReference type="PANTHER" id="PTHR43101:SF1">
    <property type="entry name" value="BETA-FRUCTOSIDASE"/>
    <property type="match status" value="1"/>
</dbReference>
<gene>
    <name evidence="12" type="ORF">ACFSUO_14330</name>
</gene>
<dbReference type="Gene3D" id="2.60.120.560">
    <property type="entry name" value="Exo-inulinase, domain 1"/>
    <property type="match status" value="1"/>
</dbReference>
<keyword evidence="6 8" id="KW-0326">Glycosidase</keyword>
<dbReference type="InterPro" id="IPR013148">
    <property type="entry name" value="Glyco_hydro_32_N"/>
</dbReference>
<sequence>MNQPTALIHEACRHLADRQELVAADPYRLHYHLMAPVGLINDPNGFIYFQGRYHLFFQWNPFETKHGKKFWGHFISENLTHWELVSPALAPDEWYDKDGCYSGSAVVKDDKLYIFYTGNVKNEDGERESYQCLAVSEDGHHFHKEGPVIHVPDGYTAHFRDPKVFYKNNSWQMVIGAQSEDREGAVVLYTSPDLRNWTFQGKLASADSFGEEGLGYMWECPDLFELDGSDILIISPQGLEPDGYYYNNIFQAGYLSGKVDNKALSYEHGDFTELDRGFDFYAPQTTEAPDGRRILMAWMGNAEIGGTEHPTAEYGWVHALTIPRSLEFIDGSIRQHPVEELEQLRLSGVSHHHVTLKDEEKQLENMHGDAFELQVSFREWDAASFQIRFGKTTTFTYDEATRTCTLERMRFDQKGMESRKCYLETLNHIQVYKDTSSVELFLNNGEETFSARIFDSTRDPNITFHTKGQITLTAYKWDMGSGLLSQF</sequence>
<comment type="pathway">
    <text evidence="1 9">Glycan biosynthesis; sucrose metabolism.</text>
</comment>
<dbReference type="NCBIfam" id="TIGR01322">
    <property type="entry name" value="scrB_fam"/>
    <property type="match status" value="1"/>
</dbReference>
<dbReference type="Pfam" id="PF08244">
    <property type="entry name" value="Glyco_hydro_32C"/>
    <property type="match status" value="1"/>
</dbReference>
<dbReference type="Gene3D" id="2.115.10.20">
    <property type="entry name" value="Glycosyl hydrolase domain, family 43"/>
    <property type="match status" value="1"/>
</dbReference>